<dbReference type="InterPro" id="IPR001626">
    <property type="entry name" value="ABC_TroCD"/>
</dbReference>
<dbReference type="AlphaFoldDB" id="J9CI24"/>
<dbReference type="GO" id="GO:0043190">
    <property type="term" value="C:ATP-binding cassette (ABC) transporter complex"/>
    <property type="evidence" value="ECO:0007669"/>
    <property type="project" value="InterPro"/>
</dbReference>
<evidence type="ECO:0000256" key="6">
    <source>
        <dbReference type="SAM" id="Phobius"/>
    </source>
</evidence>
<comment type="caution">
    <text evidence="7">The sequence shown here is derived from an EMBL/GenBank/DDBJ whole genome shotgun (WGS) entry which is preliminary data.</text>
</comment>
<proteinExistence type="inferred from homology"/>
<comment type="subcellular location">
    <subcellularLocation>
        <location evidence="1">Membrane</location>
        <topology evidence="1">Multi-pass membrane protein</topology>
    </subcellularLocation>
</comment>
<keyword evidence="3 6" id="KW-0812">Transmembrane</keyword>
<feature type="transmembrane region" description="Helical" evidence="6">
    <location>
        <begin position="167"/>
        <end position="185"/>
    </location>
</feature>
<accession>J9CI24</accession>
<dbReference type="Pfam" id="PF00950">
    <property type="entry name" value="ABC-3"/>
    <property type="match status" value="1"/>
</dbReference>
<evidence type="ECO:0000256" key="2">
    <source>
        <dbReference type="ARBA" id="ARBA00008034"/>
    </source>
</evidence>
<evidence type="ECO:0000256" key="4">
    <source>
        <dbReference type="ARBA" id="ARBA00022989"/>
    </source>
</evidence>
<organism evidence="7">
    <name type="scientific">gut metagenome</name>
    <dbReference type="NCBI Taxonomy" id="749906"/>
    <lineage>
        <taxon>unclassified sequences</taxon>
        <taxon>metagenomes</taxon>
        <taxon>organismal metagenomes</taxon>
    </lineage>
</organism>
<evidence type="ECO:0000256" key="5">
    <source>
        <dbReference type="ARBA" id="ARBA00023136"/>
    </source>
</evidence>
<reference evidence="7" key="1">
    <citation type="journal article" date="2012" name="PLoS ONE">
        <title>Gene sets for utilization of primary and secondary nutrition supplies in the distal gut of endangered iberian lynx.</title>
        <authorList>
            <person name="Alcaide M."/>
            <person name="Messina E."/>
            <person name="Richter M."/>
            <person name="Bargiela R."/>
            <person name="Peplies J."/>
            <person name="Huws S.A."/>
            <person name="Newbold C.J."/>
            <person name="Golyshin P.N."/>
            <person name="Simon M.A."/>
            <person name="Lopez G."/>
            <person name="Yakimov M.M."/>
            <person name="Ferrer M."/>
        </authorList>
    </citation>
    <scope>NUCLEOTIDE SEQUENCE</scope>
</reference>
<sequence length="267" mass="28532">MSILTYPFFQHALLGALLASLLCAIVGTYVVTRRLVIAGGGMAHASLGGVGLGAYFGFPPLWGATLFALGSGLCIRWLSGKQTVREDAAIAMLWTFGMALGILFAYLTPGFMTDLPSYLFGNILSISTTDLLLLGSLTLVTFLFYVLCQRAIICIACDRDFARTQGLPVTLIESILTLLTALTIVGCLHLVGIVMVISLLSVPQMTAALFVHTYQRQVLLSALFAYIGCVGGLFLSYWADVPGGSSIILVSITLYALCRTIRRGKGS</sequence>
<evidence type="ECO:0000313" key="7">
    <source>
        <dbReference type="EMBL" id="EJW99700.1"/>
    </source>
</evidence>
<feature type="transmembrane region" description="Helical" evidence="6">
    <location>
        <begin position="119"/>
        <end position="147"/>
    </location>
</feature>
<dbReference type="EMBL" id="AMCI01003688">
    <property type="protein sequence ID" value="EJW99700.1"/>
    <property type="molecule type" value="Genomic_DNA"/>
</dbReference>
<dbReference type="PANTHER" id="PTHR30477:SF18">
    <property type="entry name" value="METAL TRANSPORT SYSTEM MEMBRANE PROTEIN CT_417-RELATED"/>
    <property type="match status" value="1"/>
</dbReference>
<dbReference type="GO" id="GO:0010043">
    <property type="term" value="P:response to zinc ion"/>
    <property type="evidence" value="ECO:0007669"/>
    <property type="project" value="TreeGrafter"/>
</dbReference>
<evidence type="ECO:0000256" key="3">
    <source>
        <dbReference type="ARBA" id="ARBA00022692"/>
    </source>
</evidence>
<dbReference type="InterPro" id="IPR037294">
    <property type="entry name" value="ABC_BtuC-like"/>
</dbReference>
<feature type="transmembrane region" description="Helical" evidence="6">
    <location>
        <begin position="12"/>
        <end position="31"/>
    </location>
</feature>
<feature type="transmembrane region" description="Helical" evidence="6">
    <location>
        <begin position="90"/>
        <end position="107"/>
    </location>
</feature>
<evidence type="ECO:0000256" key="1">
    <source>
        <dbReference type="ARBA" id="ARBA00004141"/>
    </source>
</evidence>
<protein>
    <submittedName>
        <fullName evidence="7">ABC transporter membrane protein</fullName>
    </submittedName>
</protein>
<feature type="transmembrane region" description="Helical" evidence="6">
    <location>
        <begin position="191"/>
        <end position="211"/>
    </location>
</feature>
<keyword evidence="4 6" id="KW-1133">Transmembrane helix</keyword>
<dbReference type="Gene3D" id="1.10.3470.10">
    <property type="entry name" value="ABC transporter involved in vitamin B12 uptake, BtuC"/>
    <property type="match status" value="1"/>
</dbReference>
<feature type="transmembrane region" description="Helical" evidence="6">
    <location>
        <begin position="244"/>
        <end position="261"/>
    </location>
</feature>
<dbReference type="GO" id="GO:0055085">
    <property type="term" value="P:transmembrane transport"/>
    <property type="evidence" value="ECO:0007669"/>
    <property type="project" value="InterPro"/>
</dbReference>
<gene>
    <name evidence="7" type="ORF">EVA_12194</name>
</gene>
<name>J9CI24_9ZZZZ</name>
<feature type="transmembrane region" description="Helical" evidence="6">
    <location>
        <begin position="218"/>
        <end position="238"/>
    </location>
</feature>
<keyword evidence="5 6" id="KW-0472">Membrane</keyword>
<dbReference type="PANTHER" id="PTHR30477">
    <property type="entry name" value="ABC-TRANSPORTER METAL-BINDING PROTEIN"/>
    <property type="match status" value="1"/>
</dbReference>
<comment type="similarity">
    <text evidence="2">Belongs to the ABC-3 integral membrane protein family.</text>
</comment>
<dbReference type="SUPFAM" id="SSF81345">
    <property type="entry name" value="ABC transporter involved in vitamin B12 uptake, BtuC"/>
    <property type="match status" value="1"/>
</dbReference>